<evidence type="ECO:0000313" key="5">
    <source>
        <dbReference type="Proteomes" id="UP000064029"/>
    </source>
</evidence>
<reference evidence="4 5" key="1">
    <citation type="submission" date="2015-11" db="EMBL/GenBank/DDBJ databases">
        <title>Expanding the genomic diversity of Burkholderia species for the development of highly accurate diagnostics.</title>
        <authorList>
            <person name="Sahl J."/>
            <person name="Keim P."/>
            <person name="Wagner D."/>
        </authorList>
    </citation>
    <scope>NUCLEOTIDE SEQUENCE [LARGE SCALE GENOMIC DNA]</scope>
    <source>
        <strain evidence="4 5">MSMB2036</strain>
    </source>
</reference>
<dbReference type="PANTHER" id="PTHR39206:SF1">
    <property type="entry name" value="SLL8004 PROTEIN"/>
    <property type="match status" value="1"/>
</dbReference>
<proteinExistence type="predicted"/>
<dbReference type="PANTHER" id="PTHR39206">
    <property type="entry name" value="SLL8004 PROTEIN"/>
    <property type="match status" value="1"/>
</dbReference>
<evidence type="ECO:0000259" key="3">
    <source>
        <dbReference type="Pfam" id="PF06414"/>
    </source>
</evidence>
<sequence>MTGEQLFNAFLDELGAGAGTKPVMVMIAGPNGAGKTTLWRQLLEPMLEGALEAEYINADEIERELNEAAQDDPSALQTPETARLAQSEATRRRELKLSAPSGAQCHFVYETVFSDTYGYKLAELRRGVDAGYYVVMLFVGVNDVDLAQERVHRRVATGGHDVPSDVQHTRFPRVFANAQKALQIVQLAMFFDNSRDRDDGERTHRPVAIVKNGSVLAQHDKMPAWWPMITS</sequence>
<dbReference type="GO" id="GO:0005524">
    <property type="term" value="F:ATP binding"/>
    <property type="evidence" value="ECO:0007669"/>
    <property type="project" value="UniProtKB-KW"/>
</dbReference>
<dbReference type="EMBL" id="LOXM01000091">
    <property type="protein sequence ID" value="KVG70461.1"/>
    <property type="molecule type" value="Genomic_DNA"/>
</dbReference>
<keyword evidence="1" id="KW-0547">Nucleotide-binding</keyword>
<dbReference type="OrthoDB" id="9791543at2"/>
<dbReference type="InterPro" id="IPR010488">
    <property type="entry name" value="Zeta_toxin_domain"/>
</dbReference>
<dbReference type="Pfam" id="PF06414">
    <property type="entry name" value="Zeta_toxin"/>
    <property type="match status" value="1"/>
</dbReference>
<protein>
    <recommendedName>
        <fullName evidence="3">Zeta toxin domain-containing protein</fullName>
    </recommendedName>
</protein>
<feature type="domain" description="Zeta toxin" evidence="3">
    <location>
        <begin position="20"/>
        <end position="192"/>
    </location>
</feature>
<name>A0A118HVM4_9BURK</name>
<dbReference type="SUPFAM" id="SSF52540">
    <property type="entry name" value="P-loop containing nucleoside triphosphate hydrolases"/>
    <property type="match status" value="1"/>
</dbReference>
<accession>A0A118HVM4</accession>
<dbReference type="Gene3D" id="3.40.50.300">
    <property type="entry name" value="P-loop containing nucleotide triphosphate hydrolases"/>
    <property type="match status" value="1"/>
</dbReference>
<evidence type="ECO:0000256" key="2">
    <source>
        <dbReference type="ARBA" id="ARBA00022840"/>
    </source>
</evidence>
<gene>
    <name evidence="4" type="ORF">WJ33_21535</name>
</gene>
<evidence type="ECO:0000256" key="1">
    <source>
        <dbReference type="ARBA" id="ARBA00022741"/>
    </source>
</evidence>
<evidence type="ECO:0000313" key="4">
    <source>
        <dbReference type="EMBL" id="KVG70461.1"/>
    </source>
</evidence>
<dbReference type="RefSeq" id="WP_059750526.1">
    <property type="nucleotide sequence ID" value="NZ_CP013414.1"/>
</dbReference>
<dbReference type="Proteomes" id="UP000064029">
    <property type="component" value="Unassembled WGS sequence"/>
</dbReference>
<dbReference type="AlphaFoldDB" id="A0A118HVM4"/>
<keyword evidence="2" id="KW-0067">ATP-binding</keyword>
<dbReference type="GO" id="GO:0016301">
    <property type="term" value="F:kinase activity"/>
    <property type="evidence" value="ECO:0007669"/>
    <property type="project" value="InterPro"/>
</dbReference>
<dbReference type="InterPro" id="IPR027417">
    <property type="entry name" value="P-loop_NTPase"/>
</dbReference>
<comment type="caution">
    <text evidence="4">The sequence shown here is derived from an EMBL/GenBank/DDBJ whole genome shotgun (WGS) entry which is preliminary data.</text>
</comment>
<organism evidence="4 5">
    <name type="scientific">Burkholderia ubonensis</name>
    <dbReference type="NCBI Taxonomy" id="101571"/>
    <lineage>
        <taxon>Bacteria</taxon>
        <taxon>Pseudomonadati</taxon>
        <taxon>Pseudomonadota</taxon>
        <taxon>Betaproteobacteria</taxon>
        <taxon>Burkholderiales</taxon>
        <taxon>Burkholderiaceae</taxon>
        <taxon>Burkholderia</taxon>
        <taxon>Burkholderia cepacia complex</taxon>
    </lineage>
</organism>